<gene>
    <name evidence="1" type="ORF">EV199_5988</name>
</gene>
<reference evidence="1 2" key="1">
    <citation type="submission" date="2019-02" db="EMBL/GenBank/DDBJ databases">
        <title>Genomic Encyclopedia of Type Strains, Phase IV (KMG-IV): sequencing the most valuable type-strain genomes for metagenomic binning, comparative biology and taxonomic classification.</title>
        <authorList>
            <person name="Goeker M."/>
        </authorList>
    </citation>
    <scope>NUCLEOTIDE SEQUENCE [LARGE SCALE GENOMIC DNA]</scope>
    <source>
        <strain evidence="1 2">DSM 18116</strain>
    </source>
</reference>
<name>A0A4V2EYR3_9BACT</name>
<protein>
    <submittedName>
        <fullName evidence="1">Uncharacterized protein</fullName>
    </submittedName>
</protein>
<comment type="caution">
    <text evidence="1">The sequence shown here is derived from an EMBL/GenBank/DDBJ whole genome shotgun (WGS) entry which is preliminary data.</text>
</comment>
<evidence type="ECO:0000313" key="2">
    <source>
        <dbReference type="Proteomes" id="UP000293874"/>
    </source>
</evidence>
<dbReference type="AlphaFoldDB" id="A0A4V2EYR3"/>
<organism evidence="1 2">
    <name type="scientific">Pseudobacter ginsenosidimutans</name>
    <dbReference type="NCBI Taxonomy" id="661488"/>
    <lineage>
        <taxon>Bacteria</taxon>
        <taxon>Pseudomonadati</taxon>
        <taxon>Bacteroidota</taxon>
        <taxon>Chitinophagia</taxon>
        <taxon>Chitinophagales</taxon>
        <taxon>Chitinophagaceae</taxon>
        <taxon>Pseudobacter</taxon>
    </lineage>
</organism>
<sequence length="187" mass="21532">MIADRDSRTENTYIYGMKSHNGMRPQDIVILLKIISLDKSDWQYRDLSAQLFISVSEISESLHRSHTGGLIDQSRRYVYRQSLMEFIEHGLHYVFPQVPGSFVTGVPTGHSHSFFKKHFDSEFNYVWPDENGTIKGLSIIPLHKGVPAAAQLDAKLYRWLAAIDILRVGRVREFKLALNMLKKEILI</sequence>
<proteinExistence type="predicted"/>
<accession>A0A4V2EYR3</accession>
<dbReference type="EMBL" id="SGXA01000007">
    <property type="protein sequence ID" value="RZS63890.1"/>
    <property type="molecule type" value="Genomic_DNA"/>
</dbReference>
<dbReference type="Proteomes" id="UP000293874">
    <property type="component" value="Unassembled WGS sequence"/>
</dbReference>
<evidence type="ECO:0000313" key="1">
    <source>
        <dbReference type="EMBL" id="RZS63890.1"/>
    </source>
</evidence>
<keyword evidence="2" id="KW-1185">Reference proteome</keyword>